<dbReference type="InterPro" id="IPR011123">
    <property type="entry name" value="Y_Y_Y"/>
</dbReference>
<dbReference type="InterPro" id="IPR036890">
    <property type="entry name" value="HATPase_C_sf"/>
</dbReference>
<dbReference type="Pfam" id="PF07494">
    <property type="entry name" value="Reg_prop"/>
    <property type="match status" value="4"/>
</dbReference>
<dbReference type="Gene3D" id="3.30.565.10">
    <property type="entry name" value="Histidine kinase-like ATPase, C-terminal domain"/>
    <property type="match status" value="1"/>
</dbReference>
<dbReference type="InterPro" id="IPR013783">
    <property type="entry name" value="Ig-like_fold"/>
</dbReference>
<evidence type="ECO:0000256" key="2">
    <source>
        <dbReference type="ARBA" id="ARBA00012438"/>
    </source>
</evidence>
<dbReference type="InterPro" id="IPR004358">
    <property type="entry name" value="Sig_transdc_His_kin-like_C"/>
</dbReference>
<dbReference type="SUPFAM" id="SSF55874">
    <property type="entry name" value="ATPase domain of HSP90 chaperone/DNA topoisomerase II/histidine kinase"/>
    <property type="match status" value="1"/>
</dbReference>
<dbReference type="PROSITE" id="PS50109">
    <property type="entry name" value="HIS_KIN"/>
    <property type="match status" value="1"/>
</dbReference>
<keyword evidence="7" id="KW-0418">Kinase</keyword>
<dbReference type="EMBL" id="FQWQ01000003">
    <property type="protein sequence ID" value="SHH54845.1"/>
    <property type="molecule type" value="Genomic_DNA"/>
</dbReference>
<evidence type="ECO:0000313" key="7">
    <source>
        <dbReference type="EMBL" id="SHH54845.1"/>
    </source>
</evidence>
<dbReference type="PANTHER" id="PTHR43547">
    <property type="entry name" value="TWO-COMPONENT HISTIDINE KINASE"/>
    <property type="match status" value="1"/>
</dbReference>
<feature type="domain" description="Histidine kinase" evidence="6">
    <location>
        <begin position="911"/>
        <end position="1123"/>
    </location>
</feature>
<dbReference type="InterPro" id="IPR003594">
    <property type="entry name" value="HATPase_dom"/>
</dbReference>
<dbReference type="InterPro" id="IPR005467">
    <property type="entry name" value="His_kinase_dom"/>
</dbReference>
<dbReference type="EC" id="2.7.13.3" evidence="2"/>
<dbReference type="Gene3D" id="1.10.287.130">
    <property type="match status" value="1"/>
</dbReference>
<feature type="signal peptide" evidence="5">
    <location>
        <begin position="1"/>
        <end position="27"/>
    </location>
</feature>
<organism evidence="7 8">
    <name type="scientific">Chryseolinea serpens</name>
    <dbReference type="NCBI Taxonomy" id="947013"/>
    <lineage>
        <taxon>Bacteria</taxon>
        <taxon>Pseudomonadati</taxon>
        <taxon>Bacteroidota</taxon>
        <taxon>Cytophagia</taxon>
        <taxon>Cytophagales</taxon>
        <taxon>Fulvivirgaceae</taxon>
        <taxon>Chryseolinea</taxon>
    </lineage>
</organism>
<keyword evidence="7" id="KW-0808">Transferase</keyword>
<name>A0A1M5TVK4_9BACT</name>
<dbReference type="Pfam" id="PF02518">
    <property type="entry name" value="HATPase_c"/>
    <property type="match status" value="1"/>
</dbReference>
<dbReference type="OrthoDB" id="9809670at2"/>
<feature type="coiled-coil region" evidence="4">
    <location>
        <begin position="817"/>
        <end position="886"/>
    </location>
</feature>
<dbReference type="InterPro" id="IPR015943">
    <property type="entry name" value="WD40/YVTN_repeat-like_dom_sf"/>
</dbReference>
<dbReference type="CDD" id="cd00146">
    <property type="entry name" value="PKD"/>
    <property type="match status" value="1"/>
</dbReference>
<accession>A0A1M5TVK4</accession>
<dbReference type="SMART" id="SM00387">
    <property type="entry name" value="HATPase_c"/>
    <property type="match status" value="1"/>
</dbReference>
<dbReference type="AlphaFoldDB" id="A0A1M5TVK4"/>
<dbReference type="STRING" id="947013.SAMN04488109_4303"/>
<gene>
    <name evidence="7" type="ORF">SAMN04488109_4303</name>
</gene>
<evidence type="ECO:0000256" key="1">
    <source>
        <dbReference type="ARBA" id="ARBA00000085"/>
    </source>
</evidence>
<dbReference type="Proteomes" id="UP000184212">
    <property type="component" value="Unassembled WGS sequence"/>
</dbReference>
<reference evidence="7 8" key="1">
    <citation type="submission" date="2016-11" db="EMBL/GenBank/DDBJ databases">
        <authorList>
            <person name="Jaros S."/>
            <person name="Januszkiewicz K."/>
            <person name="Wedrychowicz H."/>
        </authorList>
    </citation>
    <scope>NUCLEOTIDE SEQUENCE [LARGE SCALE GENOMIC DNA]</scope>
    <source>
        <strain evidence="7 8">DSM 24574</strain>
    </source>
</reference>
<keyword evidence="4" id="KW-0175">Coiled coil</keyword>
<dbReference type="InterPro" id="IPR036097">
    <property type="entry name" value="HisK_dim/P_sf"/>
</dbReference>
<keyword evidence="8" id="KW-1185">Reference proteome</keyword>
<dbReference type="Gene3D" id="2.60.40.10">
    <property type="entry name" value="Immunoglobulins"/>
    <property type="match status" value="1"/>
</dbReference>
<dbReference type="Gene3D" id="2.130.10.10">
    <property type="entry name" value="YVTN repeat-like/Quinoprotein amine dehydrogenase"/>
    <property type="match status" value="2"/>
</dbReference>
<dbReference type="RefSeq" id="WP_073138074.1">
    <property type="nucleotide sequence ID" value="NZ_FQWQ01000003.1"/>
</dbReference>
<keyword evidence="5" id="KW-0732">Signal</keyword>
<evidence type="ECO:0000259" key="6">
    <source>
        <dbReference type="PROSITE" id="PS50109"/>
    </source>
</evidence>
<dbReference type="Pfam" id="PF07495">
    <property type="entry name" value="Y_Y_Y"/>
    <property type="match status" value="1"/>
</dbReference>
<evidence type="ECO:0000256" key="5">
    <source>
        <dbReference type="SAM" id="SignalP"/>
    </source>
</evidence>
<dbReference type="GO" id="GO:0000155">
    <property type="term" value="F:phosphorelay sensor kinase activity"/>
    <property type="evidence" value="ECO:0007669"/>
    <property type="project" value="InterPro"/>
</dbReference>
<dbReference type="SUPFAM" id="SSF63829">
    <property type="entry name" value="Calcium-dependent phosphotriesterase"/>
    <property type="match status" value="2"/>
</dbReference>
<evidence type="ECO:0000256" key="3">
    <source>
        <dbReference type="ARBA" id="ARBA00022553"/>
    </source>
</evidence>
<dbReference type="CDD" id="cd00075">
    <property type="entry name" value="HATPase"/>
    <property type="match status" value="1"/>
</dbReference>
<feature type="chain" id="PRO_5012883831" description="histidine kinase" evidence="5">
    <location>
        <begin position="28"/>
        <end position="1129"/>
    </location>
</feature>
<comment type="catalytic activity">
    <reaction evidence="1">
        <text>ATP + protein L-histidine = ADP + protein N-phospho-L-histidine.</text>
        <dbReference type="EC" id="2.7.13.3"/>
    </reaction>
</comment>
<evidence type="ECO:0000256" key="4">
    <source>
        <dbReference type="SAM" id="Coils"/>
    </source>
</evidence>
<proteinExistence type="predicted"/>
<dbReference type="InterPro" id="IPR011110">
    <property type="entry name" value="Reg_prop"/>
</dbReference>
<protein>
    <recommendedName>
        <fullName evidence="2">histidine kinase</fullName>
        <ecNumber evidence="2">2.7.13.3</ecNumber>
    </recommendedName>
</protein>
<evidence type="ECO:0000313" key="8">
    <source>
        <dbReference type="Proteomes" id="UP000184212"/>
    </source>
</evidence>
<sequence>MPVDVKISKKKHVLILLAALAHLPCDAQSQSLVPDQLFFKRISTDQGLPQPSVNSILRDTRGFVWMATEDGLSRFDAAEFRTFRHDPADSSSLSHNVVHFVQEEEATGNLWVGTVSGISYFDRSLERFKVYKANNPPGTVYTNATLDKKRNRLWLACTVAGLRYLDLSRQVIIDFKKPELDNETVWNVKIAGDSLLIATLQGLKILNLQNQQISSFYNKTPVRSLLIDQNDLWFGTEGNGLGRFDRVTKKTTFYNRENGGTNNNDIWSLALDKEHNLWVGTDGGGLNVLMRGNNISRCYLHSEFDDRSLSYNTIRSIFIEPNGNVWLGTYNGGVNYHENKPIQFQLYRKDFFNDLSLRNNAVSAFTESTDGTIWIGTDGGGLHYLRDGVVHRYALPEKLAHVNVITALQSDGLGLWIGSFQNGLIYLDGHGGWKQFKHEPGDRTSIAANTVWDIEKDSLGYLWLGTNRGVNRFNPKTGICHHIDHPLKGNIDKLFKNIQAQTILISSDHTLWVGSYGLLMAYLPASDSVIEIKGQDGPIRPPPDLRVKALLEDDGKIWIGTYGSGLCQYNILTRSLHVLDERDGLPDNVVLSVEKGEPGSLWLSTNKGLVHFNEADTIFTVFDANYGVQGTTFNRNAALQTSDGRLLFGGTHGFNIFRPHAISDNRGSLEIVFTDFSIFNKQIKPGSDLLKQSITETQQLDLPHADSRLLTFHFSAFNFSSPDKIIYAYKLTGFDDDWQKTGKDHSVTFTNLDPGSYTLTVRASFNGKVWGPEKSLTITIQTPWWRTTYIRWLAFLLFVIGAYSFSRYRTYQLSQRKKELEQLVSQQGQEIKKQNHDLAAQNEELIAQNDEMAAQQQMITEQNIQLSEAKQSLQMINQSLEQVVDQRTEKLNETIHQLNKTIKELDAFVYSASHDLIAPMKSVTGLIELARRQNQNPDIGVYIDHMERSVKKLEDVVLNMMQYSQNSNLEVTYEEVNVHDLIQESISDLKFYPGMDAMNFVINFNKDASVRTDRKRFKIILNNLIGNAIKYRDDRKESNIGRVTFENGKTIWKLEVQDNGIGIDKHYLSRVFEMFFRATDRSQGSGLGLYIVKETVEKLYGEIYVDSEKGEWTKFTVAIPHENIYVRKK</sequence>
<keyword evidence="3" id="KW-0597">Phosphoprotein</keyword>
<dbReference type="PRINTS" id="PR00344">
    <property type="entry name" value="BCTRLSENSOR"/>
</dbReference>
<dbReference type="SUPFAM" id="SSF47384">
    <property type="entry name" value="Homodimeric domain of signal transducing histidine kinase"/>
    <property type="match status" value="1"/>
</dbReference>
<dbReference type="PANTHER" id="PTHR43547:SF2">
    <property type="entry name" value="HYBRID SIGNAL TRANSDUCTION HISTIDINE KINASE C"/>
    <property type="match status" value="1"/>
</dbReference>